<reference evidence="1" key="2">
    <citation type="journal article" date="2016" name="Fungal Biol.">
        <title>Ochratoxin A production by Penicillium thymicola.</title>
        <authorList>
            <person name="Nguyen H.D.T."/>
            <person name="McMullin D.R."/>
            <person name="Ponomareva E."/>
            <person name="Riley R."/>
            <person name="Pomraning K.R."/>
            <person name="Baker S.E."/>
            <person name="Seifert K.A."/>
        </authorList>
    </citation>
    <scope>NUCLEOTIDE SEQUENCE</scope>
    <source>
        <strain evidence="1">DAOM 180753</strain>
    </source>
</reference>
<gene>
    <name evidence="1" type="ORF">VN97_g92</name>
</gene>
<proteinExistence type="predicted"/>
<dbReference type="EMBL" id="LACB01000002">
    <property type="protein sequence ID" value="KAJ9493121.1"/>
    <property type="molecule type" value="Genomic_DNA"/>
</dbReference>
<comment type="caution">
    <text evidence="1">The sequence shown here is derived from an EMBL/GenBank/DDBJ whole genome shotgun (WGS) entry which is preliminary data.</text>
</comment>
<reference evidence="1" key="1">
    <citation type="submission" date="2015-06" db="EMBL/GenBank/DDBJ databases">
        <authorList>
            <person name="Nguyen H."/>
        </authorList>
    </citation>
    <scope>NUCLEOTIDE SEQUENCE</scope>
    <source>
        <strain evidence="1">DAOM 180753</strain>
    </source>
</reference>
<sequence length="158" mass="17551">MSRKVVLETYKDVPDEIRDELYIEDQQKQEKEKRKGYNVLGGKTPYPPININVHPSHSPGLTTTAPAVDSAVLKGVVSLKIPGFKDVAVKEYDKWLASNVSSHTLKAGFRQACDITLSDSFELKHIYRDQSPEFFVGKGIKPGIAQSFVGIFVNGLET</sequence>
<organism evidence="1 2">
    <name type="scientific">Penicillium thymicola</name>
    <dbReference type="NCBI Taxonomy" id="293382"/>
    <lineage>
        <taxon>Eukaryota</taxon>
        <taxon>Fungi</taxon>
        <taxon>Dikarya</taxon>
        <taxon>Ascomycota</taxon>
        <taxon>Pezizomycotina</taxon>
        <taxon>Eurotiomycetes</taxon>
        <taxon>Eurotiomycetidae</taxon>
        <taxon>Eurotiales</taxon>
        <taxon>Aspergillaceae</taxon>
        <taxon>Penicillium</taxon>
    </lineage>
</organism>
<dbReference type="AlphaFoldDB" id="A0AAI9XDB1"/>
<name>A0AAI9XDB1_PENTH</name>
<evidence type="ECO:0000313" key="1">
    <source>
        <dbReference type="EMBL" id="KAJ9493121.1"/>
    </source>
</evidence>
<accession>A0AAI9XDB1</accession>
<evidence type="ECO:0000313" key="2">
    <source>
        <dbReference type="Proteomes" id="UP001227192"/>
    </source>
</evidence>
<protein>
    <submittedName>
        <fullName evidence="1">Uncharacterized protein</fullName>
    </submittedName>
</protein>
<dbReference type="Proteomes" id="UP001227192">
    <property type="component" value="Unassembled WGS sequence"/>
</dbReference>
<keyword evidence="2" id="KW-1185">Reference proteome</keyword>